<keyword evidence="1" id="KW-0812">Transmembrane</keyword>
<keyword evidence="3" id="KW-1185">Reference proteome</keyword>
<evidence type="ECO:0000313" key="3">
    <source>
        <dbReference type="Proteomes" id="UP000674416"/>
    </source>
</evidence>
<comment type="caution">
    <text evidence="2">The sequence shown here is derived from an EMBL/GenBank/DDBJ whole genome shotgun (WGS) entry which is preliminary data.</text>
</comment>
<organism evidence="2 3">
    <name type="scientific">Bacillus capparidis</name>
    <dbReference type="NCBI Taxonomy" id="1840411"/>
    <lineage>
        <taxon>Bacteria</taxon>
        <taxon>Bacillati</taxon>
        <taxon>Bacillota</taxon>
        <taxon>Bacilli</taxon>
        <taxon>Bacillales</taxon>
        <taxon>Bacillaceae</taxon>
        <taxon>Bacillus</taxon>
    </lineage>
</organism>
<evidence type="ECO:0000313" key="2">
    <source>
        <dbReference type="EMBL" id="MBP1080323.1"/>
    </source>
</evidence>
<keyword evidence="1" id="KW-0472">Membrane</keyword>
<feature type="transmembrane region" description="Helical" evidence="1">
    <location>
        <begin position="6"/>
        <end position="26"/>
    </location>
</feature>
<proteinExistence type="predicted"/>
<evidence type="ECO:0000256" key="1">
    <source>
        <dbReference type="SAM" id="Phobius"/>
    </source>
</evidence>
<reference evidence="2 3" key="1">
    <citation type="submission" date="2021-01" db="EMBL/GenBank/DDBJ databases">
        <title>Genomic Encyclopedia of Type Strains, Phase IV (KMG-IV): sequencing the most valuable type-strain genomes for metagenomic binning, comparative biology and taxonomic classification.</title>
        <authorList>
            <person name="Goeker M."/>
        </authorList>
    </citation>
    <scope>NUCLEOTIDE SEQUENCE [LARGE SCALE GENOMIC DNA]</scope>
    <source>
        <strain evidence="2 3">DSM 103394</strain>
    </source>
</reference>
<dbReference type="EMBL" id="JAFDST010000001">
    <property type="protein sequence ID" value="MBP1080323.1"/>
    <property type="molecule type" value="Genomic_DNA"/>
</dbReference>
<keyword evidence="1" id="KW-1133">Transmembrane helix</keyword>
<dbReference type="Proteomes" id="UP000674416">
    <property type="component" value="Unassembled WGS sequence"/>
</dbReference>
<protein>
    <submittedName>
        <fullName evidence="2">Uncharacterized protein</fullName>
    </submittedName>
</protein>
<sequence>MLETIFKYSCTLFGVVALSTIYVQMFKSSKNPDKK</sequence>
<accession>A0ABS4CT97</accession>
<gene>
    <name evidence="2" type="ORF">JOC74_000811</name>
</gene>
<name>A0ABS4CT97_9BACI</name>